<reference evidence="1" key="1">
    <citation type="journal article" date="2020" name="Nature">
        <title>Giant virus diversity and host interactions through global metagenomics.</title>
        <authorList>
            <person name="Schulz F."/>
            <person name="Roux S."/>
            <person name="Paez-Espino D."/>
            <person name="Jungbluth S."/>
            <person name="Walsh D.A."/>
            <person name="Denef V.J."/>
            <person name="McMahon K.D."/>
            <person name="Konstantinidis K.T."/>
            <person name="Eloe-Fadrosh E.A."/>
            <person name="Kyrpides N.C."/>
            <person name="Woyke T."/>
        </authorList>
    </citation>
    <scope>NUCLEOTIDE SEQUENCE</scope>
    <source>
        <strain evidence="1">GVMAG-M-3300009182-46</strain>
    </source>
</reference>
<evidence type="ECO:0000313" key="1">
    <source>
        <dbReference type="EMBL" id="QHT35839.1"/>
    </source>
</evidence>
<accession>A0A6C0F5L2</accession>
<dbReference type="EMBL" id="MN739027">
    <property type="protein sequence ID" value="QHT35839.1"/>
    <property type="molecule type" value="Genomic_DNA"/>
</dbReference>
<name>A0A6C0F5L2_9ZZZZ</name>
<dbReference type="AlphaFoldDB" id="A0A6C0F5L2"/>
<proteinExistence type="predicted"/>
<protein>
    <submittedName>
        <fullName evidence="1">Uncharacterized protein</fullName>
    </submittedName>
</protein>
<organism evidence="1">
    <name type="scientific">viral metagenome</name>
    <dbReference type="NCBI Taxonomy" id="1070528"/>
    <lineage>
        <taxon>unclassified sequences</taxon>
        <taxon>metagenomes</taxon>
        <taxon>organismal metagenomes</taxon>
    </lineage>
</organism>
<sequence length="121" mass="13886">MASHLEESKVLEYYTVYTKWQFYQEFKPVNTDQKSDSNFEKNMEEFESAVNELLEEGWQPLGAPTFSMTWLSRTHCGIAIQALIREKNIERAIVVDVSPNVAIAENVTPLRQSARLSSGNR</sequence>